<accession>A0A397UVX2</accession>
<proteinExistence type="predicted"/>
<dbReference type="OrthoDB" id="5378913at2759"/>
<organism evidence="6 7">
    <name type="scientific">Gigaspora rosea</name>
    <dbReference type="NCBI Taxonomy" id="44941"/>
    <lineage>
        <taxon>Eukaryota</taxon>
        <taxon>Fungi</taxon>
        <taxon>Fungi incertae sedis</taxon>
        <taxon>Mucoromycota</taxon>
        <taxon>Glomeromycotina</taxon>
        <taxon>Glomeromycetes</taxon>
        <taxon>Diversisporales</taxon>
        <taxon>Gigasporaceae</taxon>
        <taxon>Gigaspora</taxon>
    </lineage>
</organism>
<evidence type="ECO:0000256" key="1">
    <source>
        <dbReference type="ARBA" id="ARBA00022553"/>
    </source>
</evidence>
<dbReference type="GO" id="GO:0000160">
    <property type="term" value="P:phosphorelay signal transduction system"/>
    <property type="evidence" value="ECO:0007669"/>
    <property type="project" value="InterPro"/>
</dbReference>
<dbReference type="InterPro" id="IPR011006">
    <property type="entry name" value="CheY-like_superfamily"/>
</dbReference>
<keyword evidence="7" id="KW-1185">Reference proteome</keyword>
<name>A0A397UVX2_9GLOM</name>
<feature type="domain" description="Response regulatory" evidence="5">
    <location>
        <begin position="19"/>
        <end position="93"/>
    </location>
</feature>
<dbReference type="PANTHER" id="PTHR44591">
    <property type="entry name" value="STRESS RESPONSE REGULATOR PROTEIN 1"/>
    <property type="match status" value="1"/>
</dbReference>
<dbReference type="PANTHER" id="PTHR44591:SF3">
    <property type="entry name" value="RESPONSE REGULATORY DOMAIN-CONTAINING PROTEIN"/>
    <property type="match status" value="1"/>
</dbReference>
<sequence>MSPGDITYYFSTDNEKKYQILLVDDNNDMRDYLADLLKEFDVHRACDGQDAVRVLKKLNRLPDLVLSDIMMPNMNGYELLKVLRSNVKTRIIP</sequence>
<evidence type="ECO:0000256" key="3">
    <source>
        <dbReference type="ARBA" id="ARBA00040436"/>
    </source>
</evidence>
<evidence type="ECO:0000256" key="4">
    <source>
        <dbReference type="PROSITE-ProRule" id="PRU00169"/>
    </source>
</evidence>
<evidence type="ECO:0000313" key="7">
    <source>
        <dbReference type="Proteomes" id="UP000266673"/>
    </source>
</evidence>
<feature type="modified residue" description="4-aspartylphosphate" evidence="4">
    <location>
        <position position="68"/>
    </location>
</feature>
<dbReference type="Proteomes" id="UP000266673">
    <property type="component" value="Unassembled WGS sequence"/>
</dbReference>
<comment type="function">
    <text evidence="2">Required for stress adaptation, morphogenesis and virulence.</text>
</comment>
<dbReference type="SUPFAM" id="SSF52172">
    <property type="entry name" value="CheY-like"/>
    <property type="match status" value="1"/>
</dbReference>
<gene>
    <name evidence="6" type="ORF">C2G38_2098145</name>
</gene>
<evidence type="ECO:0000259" key="5">
    <source>
        <dbReference type="PROSITE" id="PS50110"/>
    </source>
</evidence>
<dbReference type="PROSITE" id="PS50110">
    <property type="entry name" value="RESPONSE_REGULATORY"/>
    <property type="match status" value="1"/>
</dbReference>
<feature type="non-terminal residue" evidence="6">
    <location>
        <position position="93"/>
    </location>
</feature>
<dbReference type="STRING" id="44941.A0A397UVX2"/>
<dbReference type="Gene3D" id="3.40.50.2300">
    <property type="match status" value="1"/>
</dbReference>
<keyword evidence="1 4" id="KW-0597">Phosphoprotein</keyword>
<reference evidence="6 7" key="1">
    <citation type="submission" date="2018-06" db="EMBL/GenBank/DDBJ databases">
        <title>Comparative genomics reveals the genomic features of Rhizophagus irregularis, R. cerebriforme, R. diaphanum and Gigaspora rosea, and their symbiotic lifestyle signature.</title>
        <authorList>
            <person name="Morin E."/>
            <person name="San Clemente H."/>
            <person name="Chen E.C.H."/>
            <person name="De La Providencia I."/>
            <person name="Hainaut M."/>
            <person name="Kuo A."/>
            <person name="Kohler A."/>
            <person name="Murat C."/>
            <person name="Tang N."/>
            <person name="Roy S."/>
            <person name="Loubradou J."/>
            <person name="Henrissat B."/>
            <person name="Grigoriev I.V."/>
            <person name="Corradi N."/>
            <person name="Roux C."/>
            <person name="Martin F.M."/>
        </authorList>
    </citation>
    <scope>NUCLEOTIDE SEQUENCE [LARGE SCALE GENOMIC DNA]</scope>
    <source>
        <strain evidence="6 7">DAOM 194757</strain>
    </source>
</reference>
<evidence type="ECO:0000256" key="2">
    <source>
        <dbReference type="ARBA" id="ARBA00037668"/>
    </source>
</evidence>
<evidence type="ECO:0000313" key="6">
    <source>
        <dbReference type="EMBL" id="RIB13508.1"/>
    </source>
</evidence>
<dbReference type="AlphaFoldDB" id="A0A397UVX2"/>
<comment type="caution">
    <text evidence="6">The sequence shown here is derived from an EMBL/GenBank/DDBJ whole genome shotgun (WGS) entry which is preliminary data.</text>
</comment>
<dbReference type="Pfam" id="PF00072">
    <property type="entry name" value="Response_reg"/>
    <property type="match status" value="1"/>
</dbReference>
<dbReference type="InterPro" id="IPR001789">
    <property type="entry name" value="Sig_transdc_resp-reg_receiver"/>
</dbReference>
<dbReference type="EMBL" id="QKWP01000917">
    <property type="protein sequence ID" value="RIB13508.1"/>
    <property type="molecule type" value="Genomic_DNA"/>
</dbReference>
<protein>
    <recommendedName>
        <fullName evidence="3">Stress response regulator protein 1</fullName>
    </recommendedName>
</protein>
<dbReference type="InterPro" id="IPR050595">
    <property type="entry name" value="Bact_response_regulator"/>
</dbReference>